<accession>A0A7J7KNL5</accession>
<reference evidence="2" key="1">
    <citation type="submission" date="2020-06" db="EMBL/GenBank/DDBJ databases">
        <title>Draft genome of Bugula neritina, a colonial animal packing powerful symbionts and potential medicines.</title>
        <authorList>
            <person name="Rayko M."/>
        </authorList>
    </citation>
    <scope>NUCLEOTIDE SEQUENCE [LARGE SCALE GENOMIC DNA]</scope>
    <source>
        <strain evidence="2">Kwan_BN1</strain>
    </source>
</reference>
<dbReference type="EMBL" id="VXIV02000212">
    <property type="protein sequence ID" value="KAF6039761.1"/>
    <property type="molecule type" value="Genomic_DNA"/>
</dbReference>
<comment type="caution">
    <text evidence="2">The sequence shown here is derived from an EMBL/GenBank/DDBJ whole genome shotgun (WGS) entry which is preliminary data.</text>
</comment>
<organism evidence="2 3">
    <name type="scientific">Bugula neritina</name>
    <name type="common">Brown bryozoan</name>
    <name type="synonym">Sertularia neritina</name>
    <dbReference type="NCBI Taxonomy" id="10212"/>
    <lineage>
        <taxon>Eukaryota</taxon>
        <taxon>Metazoa</taxon>
        <taxon>Spiralia</taxon>
        <taxon>Lophotrochozoa</taxon>
        <taxon>Bryozoa</taxon>
        <taxon>Gymnolaemata</taxon>
        <taxon>Cheilostomatida</taxon>
        <taxon>Flustrina</taxon>
        <taxon>Buguloidea</taxon>
        <taxon>Bugulidae</taxon>
        <taxon>Bugula</taxon>
    </lineage>
</organism>
<feature type="region of interest" description="Disordered" evidence="1">
    <location>
        <begin position="111"/>
        <end position="138"/>
    </location>
</feature>
<keyword evidence="3" id="KW-1185">Reference proteome</keyword>
<feature type="region of interest" description="Disordered" evidence="1">
    <location>
        <begin position="39"/>
        <end position="98"/>
    </location>
</feature>
<dbReference type="Proteomes" id="UP000593567">
    <property type="component" value="Unassembled WGS sequence"/>
</dbReference>
<evidence type="ECO:0000256" key="1">
    <source>
        <dbReference type="SAM" id="MobiDB-lite"/>
    </source>
</evidence>
<dbReference type="AlphaFoldDB" id="A0A7J7KNL5"/>
<protein>
    <submittedName>
        <fullName evidence="2">Uncharacterized protein</fullName>
    </submittedName>
</protein>
<evidence type="ECO:0000313" key="2">
    <source>
        <dbReference type="EMBL" id="KAF6039761.1"/>
    </source>
</evidence>
<evidence type="ECO:0000313" key="3">
    <source>
        <dbReference type="Proteomes" id="UP000593567"/>
    </source>
</evidence>
<name>A0A7J7KNL5_BUGNE</name>
<proteinExistence type="predicted"/>
<gene>
    <name evidence="2" type="ORF">EB796_001913</name>
</gene>
<sequence length="597" mass="67390">MQLMQTIFKIFSAEKNSGTSLKHHCTASVAASQDLDVKVSDEDRELESYDEGGRSSQTQPVAAVPTFSLYNDEKEKTSLTSSAKELHEDEEAAEGQVNIKEDADHEVQCMDESKQYSTPEVSAFSEDYDRSSQKTGDSESQNYLSICIAGTEYLLQTNAHTPQPFLPVPEEVVELVQEVCETRDVTCAELYQSPDDCNELLVVGVGANKKLEEILKAEFSKRLLTRFTICTQELYGSLKIHTLQYTGEKKFNVVKKYYQSKREDQWIPVKDATCELVVRAEAINTHDPYVAYYAVVPAHLILDENEQEDLVFKKVEPELVRMRKAGETLTTKYMVEVFNSPQRLDLRMDNPIFSYQHYGNYDEMKNGDCKSFLRDTALIEIESRQIESSKPNSKNILLTEIETAMTTKHGHRIGHVVPLYDLKHLVIMGGEKPVAVKVGPSTGYLLPLCCHSLQKKTGALLHHIQFAITDWPLRPGHSGSIVYIMDNTNTHYPLGMFIGSSKAKLKSGKTIYQAVVLQQALDDIEISYPQLLRNIQIVGQPDRIHTEDYVQELIPKLQKADKDSPHNTESRLLDSGVPLTLSLLPSDFSISTQMRHE</sequence>